<proteinExistence type="predicted"/>
<name>A0A4Y2N2I4_ARAVE</name>
<protein>
    <recommendedName>
        <fullName evidence="4">DDE-1 domain-containing protein</fullName>
    </recommendedName>
</protein>
<evidence type="ECO:0000313" key="2">
    <source>
        <dbReference type="EMBL" id="GBN32377.1"/>
    </source>
</evidence>
<evidence type="ECO:0008006" key="4">
    <source>
        <dbReference type="Google" id="ProtNLM"/>
    </source>
</evidence>
<organism evidence="2 3">
    <name type="scientific">Araneus ventricosus</name>
    <name type="common">Orbweaver spider</name>
    <name type="synonym">Epeira ventricosa</name>
    <dbReference type="NCBI Taxonomy" id="182803"/>
    <lineage>
        <taxon>Eukaryota</taxon>
        <taxon>Metazoa</taxon>
        <taxon>Ecdysozoa</taxon>
        <taxon>Arthropoda</taxon>
        <taxon>Chelicerata</taxon>
        <taxon>Arachnida</taxon>
        <taxon>Araneae</taxon>
        <taxon>Araneomorphae</taxon>
        <taxon>Entelegynae</taxon>
        <taxon>Araneoidea</taxon>
        <taxon>Araneidae</taxon>
        <taxon>Araneus</taxon>
    </lineage>
</organism>
<dbReference type="OrthoDB" id="6430169at2759"/>
<sequence>MVGSTVGENGKTSFSSKFMKNQSQRQDQWIEKEWPKLIASYAPKDVYNADESGFYYRAMLSHTHLFKGESTKGHKVSKKSVTILCYVSTTGEKEKKNF</sequence>
<comment type="caution">
    <text evidence="2">The sequence shown here is derived from an EMBL/GenBank/DDBJ whole genome shotgun (WGS) entry which is preliminary data.</text>
</comment>
<gene>
    <name evidence="2" type="ORF">AVEN_117300_1</name>
</gene>
<reference evidence="2 3" key="1">
    <citation type="journal article" date="2019" name="Sci. Rep.">
        <title>Orb-weaving spider Araneus ventricosus genome elucidates the spidroin gene catalogue.</title>
        <authorList>
            <person name="Kono N."/>
            <person name="Nakamura H."/>
            <person name="Ohtoshi R."/>
            <person name="Moran D.A.P."/>
            <person name="Shinohara A."/>
            <person name="Yoshida Y."/>
            <person name="Fujiwara M."/>
            <person name="Mori M."/>
            <person name="Tomita M."/>
            <person name="Arakawa K."/>
        </authorList>
    </citation>
    <scope>NUCLEOTIDE SEQUENCE [LARGE SCALE GENOMIC DNA]</scope>
</reference>
<feature type="region of interest" description="Disordered" evidence="1">
    <location>
        <begin position="1"/>
        <end position="20"/>
    </location>
</feature>
<keyword evidence="3" id="KW-1185">Reference proteome</keyword>
<evidence type="ECO:0000313" key="3">
    <source>
        <dbReference type="Proteomes" id="UP000499080"/>
    </source>
</evidence>
<accession>A0A4Y2N2I4</accession>
<dbReference type="Proteomes" id="UP000499080">
    <property type="component" value="Unassembled WGS sequence"/>
</dbReference>
<evidence type="ECO:0000256" key="1">
    <source>
        <dbReference type="SAM" id="MobiDB-lite"/>
    </source>
</evidence>
<dbReference type="EMBL" id="BGPR01008229">
    <property type="protein sequence ID" value="GBN32377.1"/>
    <property type="molecule type" value="Genomic_DNA"/>
</dbReference>
<dbReference type="AlphaFoldDB" id="A0A4Y2N2I4"/>